<feature type="chain" id="PRO_5044792908" evidence="1">
    <location>
        <begin position="20"/>
        <end position="316"/>
    </location>
</feature>
<accession>A0AAJ8C2E3</accession>
<dbReference type="GeneID" id="84590279"/>
<reference evidence="2" key="1">
    <citation type="submission" date="2025-02" db="EMBL/GenBank/DDBJ databases">
        <authorList>
            <consortium name="NCBI Genome Project"/>
        </authorList>
    </citation>
    <scope>NUCLEOTIDE SEQUENCE</scope>
</reference>
<name>A0AAJ8C2E3_ASPNG</name>
<sequence length="316" mass="35107">MQFNILCVLTLLVAFVASAAVPEAAPDVTSTYGTWFDVEDFDVTNFKLATRDEEDAIVVAALTLIAAILINARWAPAWGLEGGLKCDTCILVDSMLGDILIFVQLSGAYHEFVLDEEAIYPTYMSLQLLLTSGLVKTPFSTGSPRLCPGLDASRELVGRKTTTTDLTGWMKMGISMSGSSDDENDDGDDVCPIAEVMKDKSSQDFIHEVIILKFTEVIDETMKYIHWALAQLYRTCIPLTAVMLFTATGEKRGEKKMVMFYATRWRIVIGRIILRCCSFDLNGSITLKKQSLTAGIATYYRLGNIYEDPKRVLVQR</sequence>
<keyword evidence="1" id="KW-0732">Signal</keyword>
<dbReference type="KEGG" id="ang:An02g03750"/>
<feature type="signal peptide" evidence="1">
    <location>
        <begin position="1"/>
        <end position="19"/>
    </location>
</feature>
<evidence type="ECO:0000256" key="1">
    <source>
        <dbReference type="SAM" id="SignalP"/>
    </source>
</evidence>
<protein>
    <submittedName>
        <fullName evidence="2">Uncharacterized protein</fullName>
    </submittedName>
</protein>
<dbReference type="RefSeq" id="XP_059606826.1">
    <property type="nucleotide sequence ID" value="XM_059746200.1"/>
</dbReference>
<dbReference type="AlphaFoldDB" id="A0AAJ8C2E3"/>
<dbReference type="VEuPathDB" id="FungiDB:An02g03750"/>
<evidence type="ECO:0000313" key="2">
    <source>
        <dbReference type="RefSeq" id="XP_059606826.1"/>
    </source>
</evidence>
<gene>
    <name evidence="2" type="ORF">An02g03750</name>
</gene>
<reference evidence="2" key="2">
    <citation type="submission" date="2025-08" db="UniProtKB">
        <authorList>
            <consortium name="RefSeq"/>
        </authorList>
    </citation>
    <scope>IDENTIFICATION</scope>
</reference>
<proteinExistence type="predicted"/>
<organism evidence="2">
    <name type="scientific">Aspergillus niger</name>
    <dbReference type="NCBI Taxonomy" id="5061"/>
    <lineage>
        <taxon>Eukaryota</taxon>
        <taxon>Fungi</taxon>
        <taxon>Dikarya</taxon>
        <taxon>Ascomycota</taxon>
        <taxon>Pezizomycotina</taxon>
        <taxon>Eurotiomycetes</taxon>
        <taxon>Eurotiomycetidae</taxon>
        <taxon>Eurotiales</taxon>
        <taxon>Aspergillaceae</taxon>
        <taxon>Aspergillus</taxon>
        <taxon>Aspergillus subgen. Circumdati</taxon>
    </lineage>
</organism>